<dbReference type="Gene3D" id="1.10.287.130">
    <property type="match status" value="1"/>
</dbReference>
<evidence type="ECO:0000256" key="6">
    <source>
        <dbReference type="ARBA" id="ARBA00023012"/>
    </source>
</evidence>
<protein>
    <recommendedName>
        <fullName evidence="2">histidine kinase</fullName>
        <ecNumber evidence="2">2.7.13.3</ecNumber>
    </recommendedName>
</protein>
<dbReference type="SUPFAM" id="SSF47384">
    <property type="entry name" value="Homodimeric domain of signal transducing histidine kinase"/>
    <property type="match status" value="1"/>
</dbReference>
<dbReference type="SMART" id="SM00387">
    <property type="entry name" value="HATPase_c"/>
    <property type="match status" value="1"/>
</dbReference>
<dbReference type="Proteomes" id="UP001596403">
    <property type="component" value="Unassembled WGS sequence"/>
</dbReference>
<dbReference type="SMART" id="SM00091">
    <property type="entry name" value="PAS"/>
    <property type="match status" value="2"/>
</dbReference>
<dbReference type="InterPro" id="IPR036890">
    <property type="entry name" value="HATPase_C_sf"/>
</dbReference>
<keyword evidence="11" id="KW-1185">Reference proteome</keyword>
<dbReference type="InterPro" id="IPR005467">
    <property type="entry name" value="His_kinase_dom"/>
</dbReference>
<dbReference type="Pfam" id="PF02518">
    <property type="entry name" value="HATPase_c"/>
    <property type="match status" value="1"/>
</dbReference>
<keyword evidence="6" id="KW-0902">Two-component regulatory system</keyword>
<organism evidence="10 11">
    <name type="scientific">Sulfitobacter profundi</name>
    <dbReference type="NCBI Taxonomy" id="2679961"/>
    <lineage>
        <taxon>Bacteria</taxon>
        <taxon>Pseudomonadati</taxon>
        <taxon>Pseudomonadota</taxon>
        <taxon>Alphaproteobacteria</taxon>
        <taxon>Rhodobacterales</taxon>
        <taxon>Roseobacteraceae</taxon>
        <taxon>Sulfitobacter</taxon>
    </lineage>
</organism>
<keyword evidence="4" id="KW-0808">Transferase</keyword>
<dbReference type="PANTHER" id="PTHR43711:SF1">
    <property type="entry name" value="HISTIDINE KINASE 1"/>
    <property type="match status" value="1"/>
</dbReference>
<dbReference type="CDD" id="cd00082">
    <property type="entry name" value="HisKA"/>
    <property type="match status" value="1"/>
</dbReference>
<dbReference type="SMART" id="SM00388">
    <property type="entry name" value="HisKA"/>
    <property type="match status" value="1"/>
</dbReference>
<dbReference type="Pfam" id="PF00512">
    <property type="entry name" value="HisKA"/>
    <property type="match status" value="1"/>
</dbReference>
<gene>
    <name evidence="10" type="ORF">ACFQAU_07300</name>
</gene>
<evidence type="ECO:0000256" key="2">
    <source>
        <dbReference type="ARBA" id="ARBA00012438"/>
    </source>
</evidence>
<dbReference type="Gene3D" id="3.30.565.10">
    <property type="entry name" value="Histidine kinase-like ATPase, C-terminal domain"/>
    <property type="match status" value="1"/>
</dbReference>
<name>A0ABW1Z0C9_9RHOB</name>
<keyword evidence="7" id="KW-0812">Transmembrane</keyword>
<evidence type="ECO:0000313" key="10">
    <source>
        <dbReference type="EMBL" id="MFC6641558.1"/>
    </source>
</evidence>
<keyword evidence="3" id="KW-0597">Phosphoprotein</keyword>
<evidence type="ECO:0000313" key="11">
    <source>
        <dbReference type="Proteomes" id="UP001596403"/>
    </source>
</evidence>
<dbReference type="Gene3D" id="3.30.450.20">
    <property type="entry name" value="PAS domain"/>
    <property type="match status" value="1"/>
</dbReference>
<dbReference type="InterPro" id="IPR003661">
    <property type="entry name" value="HisK_dim/P_dom"/>
</dbReference>
<dbReference type="CDD" id="cd00130">
    <property type="entry name" value="PAS"/>
    <property type="match status" value="1"/>
</dbReference>
<dbReference type="InterPro" id="IPR050736">
    <property type="entry name" value="Sensor_HK_Regulatory"/>
</dbReference>
<dbReference type="InterPro" id="IPR036097">
    <property type="entry name" value="HisK_dim/P_sf"/>
</dbReference>
<comment type="catalytic activity">
    <reaction evidence="1">
        <text>ATP + protein L-histidine = ADP + protein N-phospho-L-histidine.</text>
        <dbReference type="EC" id="2.7.13.3"/>
    </reaction>
</comment>
<dbReference type="InterPro" id="IPR003594">
    <property type="entry name" value="HATPase_dom"/>
</dbReference>
<keyword evidence="10" id="KW-0547">Nucleotide-binding</keyword>
<evidence type="ECO:0000256" key="7">
    <source>
        <dbReference type="SAM" id="Phobius"/>
    </source>
</evidence>
<comment type="caution">
    <text evidence="10">The sequence shown here is derived from an EMBL/GenBank/DDBJ whole genome shotgun (WGS) entry which is preliminary data.</text>
</comment>
<accession>A0ABW1Z0C9</accession>
<reference evidence="11" key="1">
    <citation type="journal article" date="2019" name="Int. J. Syst. Evol. Microbiol.">
        <title>The Global Catalogue of Microorganisms (GCM) 10K type strain sequencing project: providing services to taxonomists for standard genome sequencing and annotation.</title>
        <authorList>
            <consortium name="The Broad Institute Genomics Platform"/>
            <consortium name="The Broad Institute Genome Sequencing Center for Infectious Disease"/>
            <person name="Wu L."/>
            <person name="Ma J."/>
        </authorList>
    </citation>
    <scope>NUCLEOTIDE SEQUENCE [LARGE SCALE GENOMIC DNA]</scope>
    <source>
        <strain evidence="11">NBRC 111368</strain>
    </source>
</reference>
<dbReference type="InterPro" id="IPR000014">
    <property type="entry name" value="PAS"/>
</dbReference>
<dbReference type="RefSeq" id="WP_206054274.1">
    <property type="nucleotide sequence ID" value="NZ_JBHSWA010000001.1"/>
</dbReference>
<keyword evidence="10" id="KW-0067">ATP-binding</keyword>
<dbReference type="InterPro" id="IPR004358">
    <property type="entry name" value="Sig_transdc_His_kin-like_C"/>
</dbReference>
<dbReference type="InterPro" id="IPR035965">
    <property type="entry name" value="PAS-like_dom_sf"/>
</dbReference>
<dbReference type="SUPFAM" id="SSF55785">
    <property type="entry name" value="PYP-like sensor domain (PAS domain)"/>
    <property type="match status" value="1"/>
</dbReference>
<keyword evidence="7" id="KW-0472">Membrane</keyword>
<evidence type="ECO:0000259" key="8">
    <source>
        <dbReference type="PROSITE" id="PS50109"/>
    </source>
</evidence>
<dbReference type="PROSITE" id="PS50112">
    <property type="entry name" value="PAS"/>
    <property type="match status" value="1"/>
</dbReference>
<proteinExistence type="predicted"/>
<evidence type="ECO:0000256" key="3">
    <source>
        <dbReference type="ARBA" id="ARBA00022553"/>
    </source>
</evidence>
<dbReference type="EMBL" id="JBHSWA010000001">
    <property type="protein sequence ID" value="MFC6641558.1"/>
    <property type="molecule type" value="Genomic_DNA"/>
</dbReference>
<dbReference type="SUPFAM" id="SSF55874">
    <property type="entry name" value="ATPase domain of HSP90 chaperone/DNA topoisomerase II/histidine kinase"/>
    <property type="match status" value="1"/>
</dbReference>
<evidence type="ECO:0000256" key="1">
    <source>
        <dbReference type="ARBA" id="ARBA00000085"/>
    </source>
</evidence>
<sequence>MSSKPFTKRTAATFFLGTAISGSWYTATSALFAGQMGEVIPVVGAIILAGLTPFAANALQSSPERGTDSFDMEQRLRAFDSHAIVNIVDTGGMLEQVNDRFIELTGYTRDQLIGQPVSMLYQDEFRELLAEIRATLMAGKTWQGETPLRCADGRVIQTQCTVMPLFDNKGAWSGSISARTDVTHAKELLAERDTAETLYELRDDIWIVDAETERFSYMNRVAMSRSGWCTDTYTEQTLETLAEKCDNPALLEACRDLKKSGKAMTQFDTQLFGNHFQVTIKLLPTGGAAGRFLVMLHDVSDIISEERMKSEFISMVSHELRSPLTSIKGSMGLLLSRAAGELPSKARALLEISHRNADRLVLIINDILDLEKIANGRLEFNLEEVDIAELLHETSAANASLEQRHGVRIQVEGTDDLNKVTTDPNRVIQVLTNFLSNASKFSKPGERVTIRAEENENELRISVADRGPGIPASEQHKVFQRFADLSNSNRADNGGTGLGLSVCKAIVENLGGKIGFDSREGFGTTFYFTLPKKNSQVAAEEPAALLREAS</sequence>
<evidence type="ECO:0000259" key="9">
    <source>
        <dbReference type="PROSITE" id="PS50112"/>
    </source>
</evidence>
<keyword evidence="7" id="KW-1133">Transmembrane helix</keyword>
<dbReference type="Pfam" id="PF13426">
    <property type="entry name" value="PAS_9"/>
    <property type="match status" value="1"/>
</dbReference>
<feature type="domain" description="PAS" evidence="9">
    <location>
        <begin position="87"/>
        <end position="139"/>
    </location>
</feature>
<keyword evidence="5" id="KW-0418">Kinase</keyword>
<evidence type="ECO:0000256" key="5">
    <source>
        <dbReference type="ARBA" id="ARBA00022777"/>
    </source>
</evidence>
<dbReference type="GO" id="GO:0005524">
    <property type="term" value="F:ATP binding"/>
    <property type="evidence" value="ECO:0007669"/>
    <property type="project" value="UniProtKB-KW"/>
</dbReference>
<dbReference type="PROSITE" id="PS50109">
    <property type="entry name" value="HIS_KIN"/>
    <property type="match status" value="1"/>
</dbReference>
<evidence type="ECO:0000256" key="4">
    <source>
        <dbReference type="ARBA" id="ARBA00022679"/>
    </source>
</evidence>
<feature type="transmembrane region" description="Helical" evidence="7">
    <location>
        <begin position="39"/>
        <end position="59"/>
    </location>
</feature>
<dbReference type="NCBIfam" id="TIGR00229">
    <property type="entry name" value="sensory_box"/>
    <property type="match status" value="1"/>
</dbReference>
<dbReference type="PANTHER" id="PTHR43711">
    <property type="entry name" value="TWO-COMPONENT HISTIDINE KINASE"/>
    <property type="match status" value="1"/>
</dbReference>
<feature type="domain" description="Histidine kinase" evidence="8">
    <location>
        <begin position="315"/>
        <end position="534"/>
    </location>
</feature>
<dbReference type="PRINTS" id="PR00344">
    <property type="entry name" value="BCTRLSENSOR"/>
</dbReference>
<dbReference type="EC" id="2.7.13.3" evidence="2"/>